<gene>
    <name evidence="2" type="ordered locus">Exig_1133</name>
</gene>
<dbReference type="AlphaFoldDB" id="B1YEB0"/>
<reference evidence="2 3" key="2">
    <citation type="journal article" date="2008" name="BMC Genomics">
        <title>Architecture of thermal adaptation in an Exiguobacterium sibiricum strain isolated from 3 million year old permafrost: a genome and transcriptome approach.</title>
        <authorList>
            <person name="Rodrigues D.F."/>
            <person name="Ivanova N."/>
            <person name="He Z."/>
            <person name="Huebner M."/>
            <person name="Zhou J."/>
            <person name="Tiedje J.M."/>
        </authorList>
    </citation>
    <scope>NUCLEOTIDE SEQUENCE [LARGE SCALE GENOMIC DNA]</scope>
    <source>
        <strain evidence="3">DSM 17290 / CIP 109462 / JCM 13490 / 255-15</strain>
    </source>
</reference>
<reference evidence="3" key="3">
    <citation type="submission" date="2008-04" db="EMBL/GenBank/DDBJ databases">
        <title>Complete sequence of chromosome of Exiguobacterium sibiricum 255-15.</title>
        <authorList>
            <consortium name="US DOE Joint Genome Institute"/>
            <person name="Copeland A."/>
            <person name="Lucas S."/>
            <person name="Lapidus A."/>
            <person name="Glavina del Rio T."/>
            <person name="Dalin E."/>
            <person name="Tice H."/>
            <person name="Bruce D."/>
            <person name="Goodwin L."/>
            <person name="Pitluck S."/>
            <person name="Kiss H."/>
            <person name="Chertkov O."/>
            <person name="Monk C."/>
            <person name="Brettin T."/>
            <person name="Detter J.C."/>
            <person name="Han C."/>
            <person name="Kuske C.R."/>
            <person name="Schmutz J."/>
            <person name="Larimer F."/>
            <person name="Land M."/>
            <person name="Hauser L."/>
            <person name="Kyrpides N."/>
            <person name="Mikhailova N."/>
            <person name="Vishnivetskaya T."/>
            <person name="Rodrigues D.F."/>
            <person name="Gilichinsky D."/>
            <person name="Tiedje J."/>
            <person name="Richardson P."/>
        </authorList>
    </citation>
    <scope>NUCLEOTIDE SEQUENCE [LARGE SCALE GENOMIC DNA]</scope>
    <source>
        <strain evidence="3">DSM 17290 / CIP 109462 / JCM 13490 / 255-15</strain>
    </source>
</reference>
<feature type="transmembrane region" description="Helical" evidence="1">
    <location>
        <begin position="32"/>
        <end position="52"/>
    </location>
</feature>
<dbReference type="Proteomes" id="UP000001681">
    <property type="component" value="Chromosome"/>
</dbReference>
<name>B1YEB0_EXIS2</name>
<keyword evidence="3" id="KW-1185">Reference proteome</keyword>
<feature type="transmembrane region" description="Helical" evidence="1">
    <location>
        <begin position="7"/>
        <end position="26"/>
    </location>
</feature>
<reference evidence="2 3" key="1">
    <citation type="journal article" date="2006" name="Extremophiles">
        <title>Characterization of Exiguobacterium isolates from the Siberian permafrost. Description of Exiguobacterium sibiricum sp. nov.</title>
        <authorList>
            <person name="Rodrigues D.F."/>
            <person name="Goris J."/>
            <person name="Vishnivetskaya T."/>
            <person name="Gilichinsky D."/>
            <person name="Thomashow M.F."/>
            <person name="Tiedje J.M."/>
        </authorList>
    </citation>
    <scope>NUCLEOTIDE SEQUENCE [LARGE SCALE GENOMIC DNA]</scope>
    <source>
        <strain evidence="3">DSM 17290 / CIP 109462 / JCM 13490 / 255-15</strain>
    </source>
</reference>
<protein>
    <submittedName>
        <fullName evidence="2">Uncharacterized protein</fullName>
    </submittedName>
</protein>
<evidence type="ECO:0000256" key="1">
    <source>
        <dbReference type="SAM" id="Phobius"/>
    </source>
</evidence>
<evidence type="ECO:0000313" key="2">
    <source>
        <dbReference type="EMBL" id="ACB60612.1"/>
    </source>
</evidence>
<dbReference type="KEGG" id="esi:Exig_1133"/>
<sequence>MKLILMGISIILFGIALMIGFSPMGLNDLLGIKIGMTISLVGLLVAFMDFFISVKQ</sequence>
<keyword evidence="1" id="KW-1133">Transmembrane helix</keyword>
<organism evidence="2 3">
    <name type="scientific">Exiguobacterium sibiricum (strain DSM 17290 / CCUG 55495 / CIP 109462 / JCM 13490 / 255-15)</name>
    <dbReference type="NCBI Taxonomy" id="262543"/>
    <lineage>
        <taxon>Bacteria</taxon>
        <taxon>Bacillati</taxon>
        <taxon>Bacillota</taxon>
        <taxon>Bacilli</taxon>
        <taxon>Bacillales</taxon>
        <taxon>Bacillales Family XII. Incertae Sedis</taxon>
        <taxon>Exiguobacterium</taxon>
    </lineage>
</organism>
<keyword evidence="1" id="KW-0472">Membrane</keyword>
<dbReference type="EMBL" id="CP001022">
    <property type="protein sequence ID" value="ACB60612.1"/>
    <property type="molecule type" value="Genomic_DNA"/>
</dbReference>
<dbReference type="STRING" id="262543.Exig_1133"/>
<accession>B1YEB0</accession>
<proteinExistence type="predicted"/>
<dbReference type="RefSeq" id="WP_012370033.1">
    <property type="nucleotide sequence ID" value="NC_010556.1"/>
</dbReference>
<dbReference type="HOGENOM" id="CLU_3007564_0_0_9"/>
<keyword evidence="1" id="KW-0812">Transmembrane</keyword>
<evidence type="ECO:0000313" key="3">
    <source>
        <dbReference type="Proteomes" id="UP000001681"/>
    </source>
</evidence>